<keyword evidence="1" id="KW-0472">Membrane</keyword>
<protein>
    <recommendedName>
        <fullName evidence="3">DUF8020 domain-containing protein</fullName>
    </recommendedName>
</protein>
<feature type="domain" description="DUF8020" evidence="3">
    <location>
        <begin position="41"/>
        <end position="115"/>
    </location>
</feature>
<keyword evidence="5" id="KW-1185">Reference proteome</keyword>
<feature type="chain" id="PRO_5045721722" description="DUF8020 domain-containing protein" evidence="2">
    <location>
        <begin position="22"/>
        <end position="175"/>
    </location>
</feature>
<proteinExistence type="predicted"/>
<evidence type="ECO:0000259" key="3">
    <source>
        <dbReference type="Pfam" id="PF26059"/>
    </source>
</evidence>
<dbReference type="RefSeq" id="WP_195033101.1">
    <property type="nucleotide sequence ID" value="NZ_JADLRE010000008.1"/>
</dbReference>
<feature type="transmembrane region" description="Helical" evidence="1">
    <location>
        <begin position="138"/>
        <end position="171"/>
    </location>
</feature>
<feature type="signal peptide" evidence="2">
    <location>
        <begin position="1"/>
        <end position="21"/>
    </location>
</feature>
<dbReference type="Proteomes" id="UP000807309">
    <property type="component" value="Unassembled WGS sequence"/>
</dbReference>
<comment type="caution">
    <text evidence="4">The sequence shown here is derived from an EMBL/GenBank/DDBJ whole genome shotgun (WGS) entry which is preliminary data.</text>
</comment>
<name>A0ABS0CBY8_9NOCA</name>
<keyword evidence="1" id="KW-1133">Transmembrane helix</keyword>
<evidence type="ECO:0000313" key="4">
    <source>
        <dbReference type="EMBL" id="MBF6225913.1"/>
    </source>
</evidence>
<reference evidence="4 5" key="1">
    <citation type="submission" date="2020-10" db="EMBL/GenBank/DDBJ databases">
        <title>Identification of Nocardia species via Next-generation sequencing and recognition of intraspecies genetic diversity.</title>
        <authorList>
            <person name="Li P."/>
            <person name="Li P."/>
            <person name="Lu B."/>
        </authorList>
    </citation>
    <scope>NUCLEOTIDE SEQUENCE [LARGE SCALE GENOMIC DNA]</scope>
    <source>
        <strain evidence="4 5">N-11</strain>
    </source>
</reference>
<keyword evidence="2" id="KW-0732">Signal</keyword>
<dbReference type="Pfam" id="PF26059">
    <property type="entry name" value="DUF8020"/>
    <property type="match status" value="1"/>
</dbReference>
<accession>A0ABS0CBY8</accession>
<evidence type="ECO:0000256" key="1">
    <source>
        <dbReference type="SAM" id="Phobius"/>
    </source>
</evidence>
<dbReference type="InterPro" id="IPR058333">
    <property type="entry name" value="DUF8020"/>
</dbReference>
<evidence type="ECO:0000256" key="2">
    <source>
        <dbReference type="SAM" id="SignalP"/>
    </source>
</evidence>
<gene>
    <name evidence="4" type="ORF">IU470_12465</name>
</gene>
<keyword evidence="1" id="KW-0812">Transmembrane</keyword>
<evidence type="ECO:0000313" key="5">
    <source>
        <dbReference type="Proteomes" id="UP000807309"/>
    </source>
</evidence>
<sequence>MKFTKLVATTLLTIAATGVTAATAYGQTEFDGPANSANDSGVGYTATVAPDRSSAAVTLASGTFTYLPDGGIAVLGPDGAVLTTVPTTVQSAFGQQVGVAPDIDAAGTTLTLTPVGAAMPEPGAPQFIGDPTTTLGGLAIGCAVGALIGLVFFVVGVFPGCVVGGLIGAAAGASR</sequence>
<dbReference type="EMBL" id="JADLRE010000008">
    <property type="protein sequence ID" value="MBF6225913.1"/>
    <property type="molecule type" value="Genomic_DNA"/>
</dbReference>
<organism evidence="4 5">
    <name type="scientific">Nocardia abscessus</name>
    <dbReference type="NCBI Taxonomy" id="120957"/>
    <lineage>
        <taxon>Bacteria</taxon>
        <taxon>Bacillati</taxon>
        <taxon>Actinomycetota</taxon>
        <taxon>Actinomycetes</taxon>
        <taxon>Mycobacteriales</taxon>
        <taxon>Nocardiaceae</taxon>
        <taxon>Nocardia</taxon>
    </lineage>
</organism>